<feature type="domain" description="HTH crp-type" evidence="5">
    <location>
        <begin position="146"/>
        <end position="220"/>
    </location>
</feature>
<dbReference type="PROSITE" id="PS50042">
    <property type="entry name" value="CNMP_BINDING_3"/>
    <property type="match status" value="1"/>
</dbReference>
<dbReference type="PANTHER" id="PTHR24567:SF28">
    <property type="entry name" value="LISTERIOLYSIN REGULATORY PROTEIN"/>
    <property type="match status" value="1"/>
</dbReference>
<dbReference type="Gene3D" id="1.10.10.10">
    <property type="entry name" value="Winged helix-like DNA-binding domain superfamily/Winged helix DNA-binding domain"/>
    <property type="match status" value="1"/>
</dbReference>
<dbReference type="Gene3D" id="2.60.120.10">
    <property type="entry name" value="Jelly Rolls"/>
    <property type="match status" value="1"/>
</dbReference>
<dbReference type="KEGG" id="dpd:Deipe_4347"/>
<name>L0A982_DEIPD</name>
<dbReference type="RefSeq" id="WP_015231587.1">
    <property type="nucleotide sequence ID" value="NC_019789.1"/>
</dbReference>
<dbReference type="HOGENOM" id="CLU_075053_3_2_0"/>
<dbReference type="SMART" id="SM00419">
    <property type="entry name" value="HTH_CRP"/>
    <property type="match status" value="1"/>
</dbReference>
<dbReference type="SUPFAM" id="SSF46785">
    <property type="entry name" value="Winged helix' DNA-binding domain"/>
    <property type="match status" value="1"/>
</dbReference>
<dbReference type="InterPro" id="IPR012318">
    <property type="entry name" value="HTH_CRP"/>
</dbReference>
<dbReference type="InterPro" id="IPR014710">
    <property type="entry name" value="RmlC-like_jellyroll"/>
</dbReference>
<dbReference type="SMART" id="SM00100">
    <property type="entry name" value="cNMP"/>
    <property type="match status" value="1"/>
</dbReference>
<sequence>MTSAWFVHDTELFQLLSDEDIRVLKEVCTYRTYHKGEALYRAGEEASALHIIVGGHVKLVTPSAGLQERVVAICGANDFIGELFVMSQARHHTDAIADSDRVVSCPISMEEYQQLAVRAPHFVVSFTQVLASHLAYCHDQLGLRSLPLKERVIHALVHEARRFSQVDDAGWARLERQLTHEELASRVNAARVSVSEVMAELRAAGMLRGHRGRYELNIPALEQAAEGRGARLVFAPQRE</sequence>
<evidence type="ECO:0000256" key="1">
    <source>
        <dbReference type="ARBA" id="ARBA00023015"/>
    </source>
</evidence>
<dbReference type="InterPro" id="IPR018490">
    <property type="entry name" value="cNMP-bd_dom_sf"/>
</dbReference>
<evidence type="ECO:0000259" key="4">
    <source>
        <dbReference type="PROSITE" id="PS50042"/>
    </source>
</evidence>
<geneLocation type="plasmid" evidence="6 7">
    <name>pDEIPE01</name>
</geneLocation>
<organism evidence="6 7">
    <name type="scientific">Deinococcus peraridilitoris (strain DSM 19664 / LMG 22246 / CIP 109416 / KR-200)</name>
    <dbReference type="NCBI Taxonomy" id="937777"/>
    <lineage>
        <taxon>Bacteria</taxon>
        <taxon>Thermotogati</taxon>
        <taxon>Deinococcota</taxon>
        <taxon>Deinococci</taxon>
        <taxon>Deinococcales</taxon>
        <taxon>Deinococcaceae</taxon>
        <taxon>Deinococcus</taxon>
    </lineage>
</organism>
<keyword evidence="2" id="KW-0238">DNA-binding</keyword>
<dbReference type="Proteomes" id="UP000010467">
    <property type="component" value="Plasmid pDEIPE01"/>
</dbReference>
<dbReference type="OrthoDB" id="9810708at2"/>
<dbReference type="PATRIC" id="fig|937777.3.peg.4379"/>
<keyword evidence="7" id="KW-1185">Reference proteome</keyword>
<dbReference type="EMBL" id="CP003383">
    <property type="protein sequence ID" value="AFZ69687.1"/>
    <property type="molecule type" value="Genomic_DNA"/>
</dbReference>
<feature type="domain" description="Cyclic nucleotide-binding" evidence="4">
    <location>
        <begin position="12"/>
        <end position="115"/>
    </location>
</feature>
<dbReference type="SUPFAM" id="SSF51206">
    <property type="entry name" value="cAMP-binding domain-like"/>
    <property type="match status" value="1"/>
</dbReference>
<evidence type="ECO:0000259" key="5">
    <source>
        <dbReference type="PROSITE" id="PS51063"/>
    </source>
</evidence>
<dbReference type="Pfam" id="PF13545">
    <property type="entry name" value="HTH_Crp_2"/>
    <property type="match status" value="1"/>
</dbReference>
<dbReference type="AlphaFoldDB" id="L0A982"/>
<dbReference type="InterPro" id="IPR036390">
    <property type="entry name" value="WH_DNA-bd_sf"/>
</dbReference>
<evidence type="ECO:0000313" key="7">
    <source>
        <dbReference type="Proteomes" id="UP000010467"/>
    </source>
</evidence>
<dbReference type="PANTHER" id="PTHR24567">
    <property type="entry name" value="CRP FAMILY TRANSCRIPTIONAL REGULATORY PROTEIN"/>
    <property type="match status" value="1"/>
</dbReference>
<gene>
    <name evidence="6" type="ordered locus">Deipe_4347</name>
</gene>
<dbReference type="Pfam" id="PF00027">
    <property type="entry name" value="cNMP_binding"/>
    <property type="match status" value="1"/>
</dbReference>
<dbReference type="GO" id="GO:0003677">
    <property type="term" value="F:DNA binding"/>
    <property type="evidence" value="ECO:0007669"/>
    <property type="project" value="UniProtKB-KW"/>
</dbReference>
<evidence type="ECO:0000313" key="6">
    <source>
        <dbReference type="EMBL" id="AFZ69687.1"/>
    </source>
</evidence>
<keyword evidence="3" id="KW-0804">Transcription</keyword>
<dbReference type="InterPro" id="IPR050397">
    <property type="entry name" value="Env_Response_Regulators"/>
</dbReference>
<protein>
    <submittedName>
        <fullName evidence="6">cAMP-binding protein</fullName>
    </submittedName>
</protein>
<dbReference type="CDD" id="cd00038">
    <property type="entry name" value="CAP_ED"/>
    <property type="match status" value="1"/>
</dbReference>
<dbReference type="InterPro" id="IPR036388">
    <property type="entry name" value="WH-like_DNA-bd_sf"/>
</dbReference>
<dbReference type="InterPro" id="IPR000595">
    <property type="entry name" value="cNMP-bd_dom"/>
</dbReference>
<keyword evidence="1" id="KW-0805">Transcription regulation</keyword>
<evidence type="ECO:0000256" key="2">
    <source>
        <dbReference type="ARBA" id="ARBA00023125"/>
    </source>
</evidence>
<dbReference type="GO" id="GO:0005829">
    <property type="term" value="C:cytosol"/>
    <property type="evidence" value="ECO:0007669"/>
    <property type="project" value="TreeGrafter"/>
</dbReference>
<dbReference type="PROSITE" id="PS51063">
    <property type="entry name" value="HTH_CRP_2"/>
    <property type="match status" value="1"/>
</dbReference>
<accession>L0A982</accession>
<proteinExistence type="predicted"/>
<evidence type="ECO:0000256" key="3">
    <source>
        <dbReference type="ARBA" id="ARBA00023163"/>
    </source>
</evidence>
<reference evidence="7" key="1">
    <citation type="submission" date="2012-03" db="EMBL/GenBank/DDBJ databases">
        <title>Complete sequence of plasmid 1 of Deinococcus peraridilitoris DSM 19664.</title>
        <authorList>
            <person name="Lucas S."/>
            <person name="Copeland A."/>
            <person name="Lapidus A."/>
            <person name="Glavina del Rio T."/>
            <person name="Dalin E."/>
            <person name="Tice H."/>
            <person name="Bruce D."/>
            <person name="Goodwin L."/>
            <person name="Pitluck S."/>
            <person name="Peters L."/>
            <person name="Mikhailova N."/>
            <person name="Lu M."/>
            <person name="Kyrpides N."/>
            <person name="Mavromatis K."/>
            <person name="Ivanova N."/>
            <person name="Brettin T."/>
            <person name="Detter J.C."/>
            <person name="Han C."/>
            <person name="Larimer F."/>
            <person name="Land M."/>
            <person name="Hauser L."/>
            <person name="Markowitz V."/>
            <person name="Cheng J.-F."/>
            <person name="Hugenholtz P."/>
            <person name="Woyke T."/>
            <person name="Wu D."/>
            <person name="Pukall R."/>
            <person name="Steenblock K."/>
            <person name="Brambilla E."/>
            <person name="Klenk H.-P."/>
            <person name="Eisen J.A."/>
        </authorList>
    </citation>
    <scope>NUCLEOTIDE SEQUENCE [LARGE SCALE GENOMIC DNA]</scope>
    <source>
        <strain evidence="7">DSM 19664 / LMG 22246 / CIP 109416 / KR-200</strain>
        <plasmid evidence="7">Plasmid pDEIPE01</plasmid>
    </source>
</reference>
<dbReference type="GO" id="GO:0003700">
    <property type="term" value="F:DNA-binding transcription factor activity"/>
    <property type="evidence" value="ECO:0007669"/>
    <property type="project" value="TreeGrafter"/>
</dbReference>
<keyword evidence="6" id="KW-0614">Plasmid</keyword>